<reference evidence="3" key="1">
    <citation type="journal article" date="2019" name="Int. J. Syst. Evol. Microbiol.">
        <title>The Global Catalogue of Microorganisms (GCM) 10K type strain sequencing project: providing services to taxonomists for standard genome sequencing and annotation.</title>
        <authorList>
            <consortium name="The Broad Institute Genomics Platform"/>
            <consortium name="The Broad Institute Genome Sequencing Center for Infectious Disease"/>
            <person name="Wu L."/>
            <person name="Ma J."/>
        </authorList>
    </citation>
    <scope>NUCLEOTIDE SEQUENCE [LARGE SCALE GENOMIC DNA]</scope>
    <source>
        <strain evidence="3">JCM 13006</strain>
    </source>
</reference>
<keyword evidence="1" id="KW-1133">Transmembrane helix</keyword>
<keyword evidence="1" id="KW-0812">Transmembrane</keyword>
<dbReference type="RefSeq" id="WP_345696290.1">
    <property type="nucleotide sequence ID" value="NZ_BAABIS010000001.1"/>
</dbReference>
<feature type="transmembrane region" description="Helical" evidence="1">
    <location>
        <begin position="83"/>
        <end position="109"/>
    </location>
</feature>
<dbReference type="InterPro" id="IPR046280">
    <property type="entry name" value="DUF6313"/>
</dbReference>
<dbReference type="Pfam" id="PF19832">
    <property type="entry name" value="DUF6313"/>
    <property type="match status" value="1"/>
</dbReference>
<accession>A0ABP9DIT7</accession>
<proteinExistence type="predicted"/>
<name>A0ABP9DIT7_9ACTN</name>
<comment type="caution">
    <text evidence="2">The sequence shown here is derived from an EMBL/GenBank/DDBJ whole genome shotgun (WGS) entry which is preliminary data.</text>
</comment>
<keyword evidence="3" id="KW-1185">Reference proteome</keyword>
<dbReference type="EMBL" id="BAABIS010000001">
    <property type="protein sequence ID" value="GAA4842827.1"/>
    <property type="molecule type" value="Genomic_DNA"/>
</dbReference>
<organism evidence="2 3">
    <name type="scientific">Kitasatospora terrestris</name>
    <dbReference type="NCBI Taxonomy" id="258051"/>
    <lineage>
        <taxon>Bacteria</taxon>
        <taxon>Bacillati</taxon>
        <taxon>Actinomycetota</taxon>
        <taxon>Actinomycetes</taxon>
        <taxon>Kitasatosporales</taxon>
        <taxon>Streptomycetaceae</taxon>
        <taxon>Kitasatospora</taxon>
    </lineage>
</organism>
<dbReference type="Proteomes" id="UP001501752">
    <property type="component" value="Unassembled WGS sequence"/>
</dbReference>
<evidence type="ECO:0000313" key="2">
    <source>
        <dbReference type="EMBL" id="GAA4842827.1"/>
    </source>
</evidence>
<protein>
    <submittedName>
        <fullName evidence="2">Uncharacterized protein</fullName>
    </submittedName>
</protein>
<sequence length="224" mass="25342">MPVGGPVPIPTHLKLPYRRQPATRRIRRTWRSRKALTGITQWILDWGLPMLAALGVLYLFAARAAGPDEVYRTFTLIVPPDGVLLWIASLIGWLLVPAIIGGFAGHVIAQRISSVKAISTRTIFRRRTLLQRLRPPGLIDDLAGYFHGTHAQQGLADAWVRIAHRNDWARAQDHWEVFVRDLMSTQQYAHLDRHECLRQTQNTSLLVLTVAGTAGHCIVCERRR</sequence>
<gene>
    <name evidence="2" type="ORF">GCM10023235_18530</name>
</gene>
<feature type="transmembrane region" description="Helical" evidence="1">
    <location>
        <begin position="42"/>
        <end position="63"/>
    </location>
</feature>
<evidence type="ECO:0000256" key="1">
    <source>
        <dbReference type="SAM" id="Phobius"/>
    </source>
</evidence>
<keyword evidence="1" id="KW-0472">Membrane</keyword>
<evidence type="ECO:0000313" key="3">
    <source>
        <dbReference type="Proteomes" id="UP001501752"/>
    </source>
</evidence>